<dbReference type="STRING" id="5364.A0A5C3N2C8"/>
<dbReference type="AlphaFoldDB" id="A0A5C3N2C8"/>
<dbReference type="PANTHER" id="PTHR43784">
    <property type="entry name" value="GDSL-LIKE LIPASE/ACYLHYDROLASE, PUTATIVE (AFU_ORTHOLOGUE AFUA_2G00820)-RELATED"/>
    <property type="match status" value="1"/>
</dbReference>
<protein>
    <submittedName>
        <fullName evidence="2">SGNH hydrolase</fullName>
    </submittedName>
</protein>
<evidence type="ECO:0000259" key="1">
    <source>
        <dbReference type="Pfam" id="PF13472"/>
    </source>
</evidence>
<dbReference type="GO" id="GO:0016787">
    <property type="term" value="F:hydrolase activity"/>
    <property type="evidence" value="ECO:0007669"/>
    <property type="project" value="UniProtKB-KW"/>
</dbReference>
<keyword evidence="3" id="KW-1185">Reference proteome</keyword>
<dbReference type="Pfam" id="PF13472">
    <property type="entry name" value="Lipase_GDSL_2"/>
    <property type="match status" value="1"/>
</dbReference>
<dbReference type="CDD" id="cd01830">
    <property type="entry name" value="XynE_like"/>
    <property type="match status" value="1"/>
</dbReference>
<reference evidence="2 3" key="1">
    <citation type="journal article" date="2019" name="Nat. Ecol. Evol.">
        <title>Megaphylogeny resolves global patterns of mushroom evolution.</title>
        <authorList>
            <person name="Varga T."/>
            <person name="Krizsan K."/>
            <person name="Foldi C."/>
            <person name="Dima B."/>
            <person name="Sanchez-Garcia M."/>
            <person name="Sanchez-Ramirez S."/>
            <person name="Szollosi G.J."/>
            <person name="Szarkandi J.G."/>
            <person name="Papp V."/>
            <person name="Albert L."/>
            <person name="Andreopoulos W."/>
            <person name="Angelini C."/>
            <person name="Antonin V."/>
            <person name="Barry K.W."/>
            <person name="Bougher N.L."/>
            <person name="Buchanan P."/>
            <person name="Buyck B."/>
            <person name="Bense V."/>
            <person name="Catcheside P."/>
            <person name="Chovatia M."/>
            <person name="Cooper J."/>
            <person name="Damon W."/>
            <person name="Desjardin D."/>
            <person name="Finy P."/>
            <person name="Geml J."/>
            <person name="Haridas S."/>
            <person name="Hughes K."/>
            <person name="Justo A."/>
            <person name="Karasinski D."/>
            <person name="Kautmanova I."/>
            <person name="Kiss B."/>
            <person name="Kocsube S."/>
            <person name="Kotiranta H."/>
            <person name="LaButti K.M."/>
            <person name="Lechner B.E."/>
            <person name="Liimatainen K."/>
            <person name="Lipzen A."/>
            <person name="Lukacs Z."/>
            <person name="Mihaltcheva S."/>
            <person name="Morgado L.N."/>
            <person name="Niskanen T."/>
            <person name="Noordeloos M.E."/>
            <person name="Ohm R.A."/>
            <person name="Ortiz-Santana B."/>
            <person name="Ovrebo C."/>
            <person name="Racz N."/>
            <person name="Riley R."/>
            <person name="Savchenko A."/>
            <person name="Shiryaev A."/>
            <person name="Soop K."/>
            <person name="Spirin V."/>
            <person name="Szebenyi C."/>
            <person name="Tomsovsky M."/>
            <person name="Tulloss R.E."/>
            <person name="Uehling J."/>
            <person name="Grigoriev I.V."/>
            <person name="Vagvolgyi C."/>
            <person name="Papp T."/>
            <person name="Martin F.M."/>
            <person name="Miettinen O."/>
            <person name="Hibbett D.S."/>
            <person name="Nagy L.G."/>
        </authorList>
    </citation>
    <scope>NUCLEOTIDE SEQUENCE [LARGE SCALE GENOMIC DNA]</scope>
    <source>
        <strain evidence="2 3">OMC1185</strain>
    </source>
</reference>
<dbReference type="PANTHER" id="PTHR43784:SF3">
    <property type="entry name" value="GDSL FAMILY LIPASE"/>
    <property type="match status" value="1"/>
</dbReference>
<name>A0A5C3N2C8_9AGAM</name>
<organism evidence="2 3">
    <name type="scientific">Heliocybe sulcata</name>
    <dbReference type="NCBI Taxonomy" id="5364"/>
    <lineage>
        <taxon>Eukaryota</taxon>
        <taxon>Fungi</taxon>
        <taxon>Dikarya</taxon>
        <taxon>Basidiomycota</taxon>
        <taxon>Agaricomycotina</taxon>
        <taxon>Agaricomycetes</taxon>
        <taxon>Gloeophyllales</taxon>
        <taxon>Gloeophyllaceae</taxon>
        <taxon>Heliocybe</taxon>
    </lineage>
</organism>
<proteinExistence type="predicted"/>
<dbReference type="InterPro" id="IPR036514">
    <property type="entry name" value="SGNH_hydro_sf"/>
</dbReference>
<dbReference type="Gene3D" id="3.40.50.1110">
    <property type="entry name" value="SGNH hydrolase"/>
    <property type="match status" value="1"/>
</dbReference>
<gene>
    <name evidence="2" type="ORF">OE88DRAFT_1659000</name>
</gene>
<dbReference type="Proteomes" id="UP000305948">
    <property type="component" value="Unassembled WGS sequence"/>
</dbReference>
<evidence type="ECO:0000313" key="3">
    <source>
        <dbReference type="Proteomes" id="UP000305948"/>
    </source>
</evidence>
<dbReference type="OrthoDB" id="10071171at2759"/>
<accession>A0A5C3N2C8</accession>
<keyword evidence="2" id="KW-0378">Hydrolase</keyword>
<dbReference type="InterPro" id="IPR013830">
    <property type="entry name" value="SGNH_hydro"/>
</dbReference>
<dbReference type="InterPro" id="IPR053140">
    <property type="entry name" value="GDSL_Rv0518-like"/>
</dbReference>
<feature type="domain" description="SGNH hydrolase-type esterase" evidence="1">
    <location>
        <begin position="181"/>
        <end position="379"/>
    </location>
</feature>
<evidence type="ECO:0000313" key="2">
    <source>
        <dbReference type="EMBL" id="TFK51192.1"/>
    </source>
</evidence>
<sequence>MPQLTEYTNLPPPPFNQSNLVFYNSTLRQTLHMSVGGEQIRLEFSNAFGTVDLPITAVTVALPSNGSSGDSAIKTETLQPVTFSGNSSIIVPNGALVVSDPLNFPIAPQSTITVTMYLAQGQASNYITSHPGSRATSYFSFGNYVNAANMTDPSTQNIAHWYFVSGVQTWAPSSTSVWAIVGDSITDGRGSDTDGNDRWPDLVLRRMQQNPLTANIAVINQAAGGNRILYDGLGPNAQGRIERDVLSQSGVRYAMIFEGVNDIGTADTTAAAQQEVGDRLLLAYQQIITRVHTFGIPIFAATITPFGAPNSTIQPYSDPTRELTRQRINTWIRNGTGSGSLFDAVVDFDAIVRDPSNPAQLNPMYNSGDYLHPNVAGYTAIANVFPLDLFTEFAFGVSSFS</sequence>
<dbReference type="SUPFAM" id="SSF52266">
    <property type="entry name" value="SGNH hydrolase"/>
    <property type="match status" value="1"/>
</dbReference>
<dbReference type="EMBL" id="ML213511">
    <property type="protein sequence ID" value="TFK51192.1"/>
    <property type="molecule type" value="Genomic_DNA"/>
</dbReference>